<dbReference type="Proteomes" id="UP000322079">
    <property type="component" value="Chromosome"/>
</dbReference>
<evidence type="ECO:0000259" key="3">
    <source>
        <dbReference type="PROSITE" id="PS51186"/>
    </source>
</evidence>
<dbReference type="KEGG" id="chrm:FYK34_07510"/>
<evidence type="ECO:0000256" key="1">
    <source>
        <dbReference type="ARBA" id="ARBA00022679"/>
    </source>
</evidence>
<evidence type="ECO:0000313" key="5">
    <source>
        <dbReference type="Proteomes" id="UP000322079"/>
    </source>
</evidence>
<dbReference type="RefSeq" id="WP_149295785.1">
    <property type="nucleotide sequence ID" value="NZ_CP043473.1"/>
</dbReference>
<keyword evidence="1 4" id="KW-0808">Transferase</keyword>
<name>A0A5C1DF64_9NEIS</name>
<gene>
    <name evidence="4" type="ORF">FYK34_07510</name>
</gene>
<dbReference type="SUPFAM" id="SSF55729">
    <property type="entry name" value="Acyl-CoA N-acyltransferases (Nat)"/>
    <property type="match status" value="1"/>
</dbReference>
<dbReference type="InterPro" id="IPR050832">
    <property type="entry name" value="Bact_Acetyltransf"/>
</dbReference>
<dbReference type="Pfam" id="PF00583">
    <property type="entry name" value="Acetyltransf_1"/>
    <property type="match status" value="1"/>
</dbReference>
<keyword evidence="5" id="KW-1185">Reference proteome</keyword>
<evidence type="ECO:0000313" key="4">
    <source>
        <dbReference type="EMBL" id="QEL55421.1"/>
    </source>
</evidence>
<accession>A0A5C1DF64</accession>
<feature type="domain" description="N-acetyltransferase" evidence="3">
    <location>
        <begin position="3"/>
        <end position="147"/>
    </location>
</feature>
<dbReference type="Gene3D" id="3.40.630.30">
    <property type="match status" value="1"/>
</dbReference>
<dbReference type="GO" id="GO:0016747">
    <property type="term" value="F:acyltransferase activity, transferring groups other than amino-acyl groups"/>
    <property type="evidence" value="ECO:0007669"/>
    <property type="project" value="InterPro"/>
</dbReference>
<dbReference type="AlphaFoldDB" id="A0A5C1DF64"/>
<dbReference type="InterPro" id="IPR000182">
    <property type="entry name" value="GNAT_dom"/>
</dbReference>
<evidence type="ECO:0000256" key="2">
    <source>
        <dbReference type="ARBA" id="ARBA00023315"/>
    </source>
</evidence>
<reference evidence="4 5" key="1">
    <citation type="submission" date="2019-08" db="EMBL/GenBank/DDBJ databases">
        <title>Chromobacterium paludis, a novel bacterium isolated from a Maryland marsh pond.</title>
        <authorList>
            <person name="Blackburn M.B."/>
            <person name="Gundersen-Rindal D.E."/>
        </authorList>
    </citation>
    <scope>NUCLEOTIDE SEQUENCE [LARGE SCALE GENOMIC DNA]</scope>
    <source>
        <strain evidence="5">IIBBL 257-1</strain>
    </source>
</reference>
<dbReference type="CDD" id="cd04301">
    <property type="entry name" value="NAT_SF"/>
    <property type="match status" value="1"/>
</dbReference>
<proteinExistence type="predicted"/>
<dbReference type="EMBL" id="CP043473">
    <property type="protein sequence ID" value="QEL55421.1"/>
    <property type="molecule type" value="Genomic_DNA"/>
</dbReference>
<dbReference type="PANTHER" id="PTHR43877">
    <property type="entry name" value="AMINOALKYLPHOSPHONATE N-ACETYLTRANSFERASE-RELATED-RELATED"/>
    <property type="match status" value="1"/>
</dbReference>
<dbReference type="PROSITE" id="PS51186">
    <property type="entry name" value="GNAT"/>
    <property type="match status" value="1"/>
</dbReference>
<keyword evidence="2" id="KW-0012">Acyltransferase</keyword>
<dbReference type="InterPro" id="IPR016181">
    <property type="entry name" value="Acyl_CoA_acyltransferase"/>
</dbReference>
<organism evidence="4 5">
    <name type="scientific">Chromobacterium paludis</name>
    <dbReference type="NCBI Taxonomy" id="2605945"/>
    <lineage>
        <taxon>Bacteria</taxon>
        <taxon>Pseudomonadati</taxon>
        <taxon>Pseudomonadota</taxon>
        <taxon>Betaproteobacteria</taxon>
        <taxon>Neisseriales</taxon>
        <taxon>Chromobacteriaceae</taxon>
        <taxon>Chromobacterium</taxon>
    </lineage>
</organism>
<protein>
    <submittedName>
        <fullName evidence="4">GNAT family N-acetyltransferase</fullName>
    </submittedName>
</protein>
<sequence length="147" mass="17062">MNLEIREIDTTEAVCACFPLMRQFRPHLASAEELAARWHSQCEQGYRLLGLYREQALLALAGWRIMENLVHGRHMYVDDLVTDENYRGQGLGETLLNHLKRLAPQHGCARLLLDTPMSNTLGHRFYYRQGLVATAFRFMQILEETRT</sequence>
<dbReference type="PANTHER" id="PTHR43877:SF2">
    <property type="entry name" value="AMINOALKYLPHOSPHONATE N-ACETYLTRANSFERASE-RELATED"/>
    <property type="match status" value="1"/>
</dbReference>